<reference evidence="1 2" key="1">
    <citation type="journal article" date="2006" name="Proc. Natl. Acad. Sci. U.S.A.">
        <title>Comparative genomics of the lactic acid bacteria.</title>
        <authorList>
            <person name="Makarova K."/>
            <person name="Slesarev A."/>
            <person name="Wolf Y."/>
            <person name="Sorokin A."/>
            <person name="Mirkin B."/>
            <person name="Koonin E."/>
            <person name="Pavlov A."/>
            <person name="Pavlova N."/>
            <person name="Karamychev V."/>
            <person name="Polouchine N."/>
            <person name="Shakhova V."/>
            <person name="Grigoriev I."/>
            <person name="Lou Y."/>
            <person name="Rohksar D."/>
            <person name="Lucas S."/>
            <person name="Huang K."/>
            <person name="Goodstein D.M."/>
            <person name="Hawkins T."/>
            <person name="Plengvidhya V."/>
            <person name="Welker D."/>
            <person name="Hughes J."/>
            <person name="Goh Y."/>
            <person name="Benson A."/>
            <person name="Baldwin K."/>
            <person name="Lee J.H."/>
            <person name="Diaz-Muniz I."/>
            <person name="Dosti B."/>
            <person name="Smeianov V."/>
            <person name="Wechter W."/>
            <person name="Barabote R."/>
            <person name="Lorca G."/>
            <person name="Altermann E."/>
            <person name="Barrangou R."/>
            <person name="Ganesan B."/>
            <person name="Xie Y."/>
            <person name="Rawsthorne H."/>
            <person name="Tamir D."/>
            <person name="Parker C."/>
            <person name="Breidt F."/>
            <person name="Broadbent J."/>
            <person name="Hutkins R."/>
            <person name="O'Sullivan D."/>
            <person name="Steele J."/>
            <person name="Unlu G."/>
            <person name="Saier M."/>
            <person name="Klaenhammer T."/>
            <person name="Richardson P."/>
            <person name="Kozyavkin S."/>
            <person name="Weimer B."/>
            <person name="Mills D."/>
        </authorList>
    </citation>
    <scope>NUCLEOTIDE SEQUENCE [LARGE SCALE GENOMIC DNA]</scope>
    <source>
        <strain evidence="2">ATCC 8293 / DSM 20343 / BCRC 11652 / CCM 1803 / JCM 6124 / NCDO 523 / NBRC 100496 / NCIMB 8023 / NCTC 12954 / NRRL B-1118 / 37Y</strain>
    </source>
</reference>
<dbReference type="EMBL" id="CP000414">
    <property type="protein sequence ID" value="ABJ62359.1"/>
    <property type="molecule type" value="Genomic_DNA"/>
</dbReference>
<accession>Q03WR3</accession>
<keyword evidence="2" id="KW-1185">Reference proteome</keyword>
<evidence type="ECO:0008006" key="3">
    <source>
        <dbReference type="Google" id="ProtNLM"/>
    </source>
</evidence>
<dbReference type="KEGG" id="lme:LEUM_1262"/>
<proteinExistence type="predicted"/>
<evidence type="ECO:0000313" key="2">
    <source>
        <dbReference type="Proteomes" id="UP000000362"/>
    </source>
</evidence>
<dbReference type="EnsemblBacteria" id="ABJ62359">
    <property type="protein sequence ID" value="ABJ62359"/>
    <property type="gene ID" value="LEUM_1262"/>
</dbReference>
<name>Q03WR3_LEUMM</name>
<dbReference type="Proteomes" id="UP000000362">
    <property type="component" value="Chromosome"/>
</dbReference>
<protein>
    <recommendedName>
        <fullName evidence="3">Ribbon-helix-helix protein CopG domain-containing protein</fullName>
    </recommendedName>
</protein>
<dbReference type="AlphaFoldDB" id="Q03WR3"/>
<gene>
    <name evidence="1" type="ordered locus">LEUM_1262</name>
</gene>
<evidence type="ECO:0000313" key="1">
    <source>
        <dbReference type="EMBL" id="ABJ62359.1"/>
    </source>
</evidence>
<dbReference type="RefSeq" id="WP_011679983.1">
    <property type="nucleotide sequence ID" value="NC_008531.1"/>
</dbReference>
<sequence length="99" mass="11456">MGNVTKTIKYIDEHSLKIIEAHAKQENVTGSQLIREQIEVYAQRLERMDASKKLDADIDELIDANNNLIRAHNDNTLVFGELAKKNYFTFRFLFTTIGR</sequence>
<dbReference type="HOGENOM" id="CLU_2316896_0_0_9"/>
<dbReference type="GeneID" id="29576191"/>
<organism evidence="1 2">
    <name type="scientific">Leuconostoc mesenteroides subsp. mesenteroides (strain ATCC 8293 / DSM 20343 / BCRC 11652 / CCM 1803 / JCM 6124 / NCDO 523 / NBRC 100496 / NCIMB 8023 / NCTC 12954 / NRRL B-1118 / 37Y)</name>
    <dbReference type="NCBI Taxonomy" id="203120"/>
    <lineage>
        <taxon>Bacteria</taxon>
        <taxon>Bacillati</taxon>
        <taxon>Bacillota</taxon>
        <taxon>Bacilli</taxon>
        <taxon>Lactobacillales</taxon>
        <taxon>Lactobacillaceae</taxon>
        <taxon>Leuconostoc</taxon>
    </lineage>
</organism>